<feature type="compositionally biased region" description="Polar residues" evidence="1">
    <location>
        <begin position="115"/>
        <end position="124"/>
    </location>
</feature>
<accession>A0A5D3ALL2</accession>
<protein>
    <submittedName>
        <fullName evidence="2">Uncharacterized protein</fullName>
    </submittedName>
</protein>
<proteinExistence type="predicted"/>
<comment type="caution">
    <text evidence="2">The sequence shown here is derived from an EMBL/GenBank/DDBJ whole genome shotgun (WGS) entry which is preliminary data.</text>
</comment>
<feature type="compositionally biased region" description="Basic and acidic residues" evidence="1">
    <location>
        <begin position="1"/>
        <end position="20"/>
    </location>
</feature>
<dbReference type="AlphaFoldDB" id="A0A5D3ALL2"/>
<sequence length="178" mass="19768">MDSHSTDSVQEHDRMSDSRDSQAPPSTDDLDTHQPSLLSQETEAAEEGEEFPEVEVAMPGGSTIIFVDKTSRRTAPSHRYTEGDPVNLSNPSEVQKMQLRARMRAHREKKKALQSRINELSGQSETHDFKKLRATGINELKNTLSSLQSQGSQGPGEKGSRDSTMEERDIGKEDEDDG</sequence>
<dbReference type="Proteomes" id="UP000322245">
    <property type="component" value="Unassembled WGS sequence"/>
</dbReference>
<dbReference type="EMBL" id="NIDF01000181">
    <property type="protein sequence ID" value="TYJ51834.1"/>
    <property type="molecule type" value="Genomic_DNA"/>
</dbReference>
<feature type="region of interest" description="Disordered" evidence="1">
    <location>
        <begin position="1"/>
        <end position="178"/>
    </location>
</feature>
<evidence type="ECO:0000313" key="2">
    <source>
        <dbReference type="EMBL" id="TYJ51834.1"/>
    </source>
</evidence>
<reference evidence="2 3" key="1">
    <citation type="submission" date="2017-05" db="EMBL/GenBank/DDBJ databases">
        <title>The Genome Sequence of Tsuchiyaea wingfieldii DSM 27421.</title>
        <authorList>
            <person name="Cuomo C."/>
            <person name="Passer A."/>
            <person name="Billmyre B."/>
            <person name="Heitman J."/>
        </authorList>
    </citation>
    <scope>NUCLEOTIDE SEQUENCE [LARGE SCALE GENOMIC DNA]</scope>
    <source>
        <strain evidence="2 3">DSM 27421</strain>
    </source>
</reference>
<feature type="compositionally biased region" description="Basic and acidic residues" evidence="1">
    <location>
        <begin position="158"/>
        <end position="171"/>
    </location>
</feature>
<organism evidence="2 3">
    <name type="scientific">Cryptococcus floricola</name>
    <dbReference type="NCBI Taxonomy" id="2591691"/>
    <lineage>
        <taxon>Eukaryota</taxon>
        <taxon>Fungi</taxon>
        <taxon>Dikarya</taxon>
        <taxon>Basidiomycota</taxon>
        <taxon>Agaricomycotina</taxon>
        <taxon>Tremellomycetes</taxon>
        <taxon>Tremellales</taxon>
        <taxon>Cryptococcaceae</taxon>
        <taxon>Cryptococcus</taxon>
    </lineage>
</organism>
<feature type="compositionally biased region" description="Basic residues" evidence="1">
    <location>
        <begin position="99"/>
        <end position="113"/>
    </location>
</feature>
<name>A0A5D3ALL2_9TREE</name>
<evidence type="ECO:0000256" key="1">
    <source>
        <dbReference type="SAM" id="MobiDB-lite"/>
    </source>
</evidence>
<feature type="compositionally biased region" description="Acidic residues" evidence="1">
    <location>
        <begin position="43"/>
        <end position="53"/>
    </location>
</feature>
<keyword evidence="3" id="KW-1185">Reference proteome</keyword>
<evidence type="ECO:0000313" key="3">
    <source>
        <dbReference type="Proteomes" id="UP000322245"/>
    </source>
</evidence>
<gene>
    <name evidence="2" type="ORF">B9479_007574</name>
</gene>